<dbReference type="InterPro" id="IPR011545">
    <property type="entry name" value="DEAD/DEAH_box_helicase_dom"/>
</dbReference>
<dbReference type="SMART" id="SM00490">
    <property type="entry name" value="HELICc"/>
    <property type="match status" value="1"/>
</dbReference>
<dbReference type="EMBL" id="JYNZ01000003">
    <property type="protein sequence ID" value="KXK26560.1"/>
    <property type="molecule type" value="Genomic_DNA"/>
</dbReference>
<name>A0A136LY23_9BACT</name>
<feature type="domain" description="Helicase ATP-binding" evidence="8">
    <location>
        <begin position="276"/>
        <end position="433"/>
    </location>
</feature>
<dbReference type="CDD" id="cd04488">
    <property type="entry name" value="RecG_wedge_OBF"/>
    <property type="match status" value="1"/>
</dbReference>
<evidence type="ECO:0000256" key="1">
    <source>
        <dbReference type="ARBA" id="ARBA00022741"/>
    </source>
</evidence>
<dbReference type="GO" id="GO:0006281">
    <property type="term" value="P:DNA repair"/>
    <property type="evidence" value="ECO:0007669"/>
    <property type="project" value="UniProtKB-KW"/>
</dbReference>
<dbReference type="Proteomes" id="UP000070457">
    <property type="component" value="Unassembled WGS sequence"/>
</dbReference>
<dbReference type="InterPro" id="IPR033454">
    <property type="entry name" value="RecG_wedge"/>
</dbReference>
<keyword evidence="6" id="KW-0238">DNA-binding</keyword>
<reference evidence="10 11" key="1">
    <citation type="submission" date="2015-02" db="EMBL/GenBank/DDBJ databases">
        <title>Improved understanding of the partial-nitritation anammox process through 23 genomes representing the majority of the microbial community.</title>
        <authorList>
            <person name="Speth D.R."/>
            <person name="In T Zandt M."/>
            <person name="Guerrero Cruz S."/>
            <person name="Jetten M.S."/>
            <person name="Dutilh B.E."/>
        </authorList>
    </citation>
    <scope>NUCLEOTIDE SEQUENCE [LARGE SCALE GENOMIC DNA]</scope>
    <source>
        <strain evidence="10">OLB20</strain>
    </source>
</reference>
<dbReference type="InterPro" id="IPR047112">
    <property type="entry name" value="RecG/Mfd"/>
</dbReference>
<feature type="domain" description="Helicase C-terminal" evidence="9">
    <location>
        <begin position="451"/>
        <end position="611"/>
    </location>
</feature>
<dbReference type="GO" id="GO:0005524">
    <property type="term" value="F:ATP binding"/>
    <property type="evidence" value="ECO:0007669"/>
    <property type="project" value="UniProtKB-KW"/>
</dbReference>
<evidence type="ECO:0000256" key="2">
    <source>
        <dbReference type="ARBA" id="ARBA00022763"/>
    </source>
</evidence>
<dbReference type="InterPro" id="IPR012340">
    <property type="entry name" value="NA-bd_OB-fold"/>
</dbReference>
<evidence type="ECO:0000256" key="6">
    <source>
        <dbReference type="ARBA" id="ARBA00023125"/>
    </source>
</evidence>
<evidence type="ECO:0000256" key="7">
    <source>
        <dbReference type="ARBA" id="ARBA00023204"/>
    </source>
</evidence>
<dbReference type="GO" id="GO:0016787">
    <property type="term" value="F:hydrolase activity"/>
    <property type="evidence" value="ECO:0007669"/>
    <property type="project" value="UniProtKB-KW"/>
</dbReference>
<evidence type="ECO:0000256" key="5">
    <source>
        <dbReference type="ARBA" id="ARBA00022840"/>
    </source>
</evidence>
<dbReference type="PROSITE" id="PS51194">
    <property type="entry name" value="HELICASE_CTER"/>
    <property type="match status" value="1"/>
</dbReference>
<dbReference type="PANTHER" id="PTHR47964:SF1">
    <property type="entry name" value="ATP-DEPENDENT DNA HELICASE HOMOLOG RECG, CHLOROPLASTIC"/>
    <property type="match status" value="1"/>
</dbReference>
<evidence type="ECO:0000313" key="11">
    <source>
        <dbReference type="Proteomes" id="UP000070457"/>
    </source>
</evidence>
<keyword evidence="4 10" id="KW-0347">Helicase</keyword>
<dbReference type="PATRIC" id="fig|1617426.3.peg.561"/>
<accession>A0A136LY23</accession>
<dbReference type="GO" id="GO:0003677">
    <property type="term" value="F:DNA binding"/>
    <property type="evidence" value="ECO:0007669"/>
    <property type="project" value="UniProtKB-KW"/>
</dbReference>
<dbReference type="SUPFAM" id="SSF50249">
    <property type="entry name" value="Nucleic acid-binding proteins"/>
    <property type="match status" value="1"/>
</dbReference>
<dbReference type="InterPro" id="IPR027417">
    <property type="entry name" value="P-loop_NTPase"/>
</dbReference>
<dbReference type="Gene3D" id="2.40.50.140">
    <property type="entry name" value="Nucleic acid-binding proteins"/>
    <property type="match status" value="1"/>
</dbReference>
<organism evidence="10 11">
    <name type="scientific">candidate division WS6 bacterium OLB20</name>
    <dbReference type="NCBI Taxonomy" id="1617426"/>
    <lineage>
        <taxon>Bacteria</taxon>
        <taxon>Candidatus Dojkabacteria</taxon>
    </lineage>
</organism>
<evidence type="ECO:0000259" key="8">
    <source>
        <dbReference type="PROSITE" id="PS51192"/>
    </source>
</evidence>
<keyword evidence="1" id="KW-0547">Nucleotide-binding</keyword>
<dbReference type="GO" id="GO:0003678">
    <property type="term" value="F:DNA helicase activity"/>
    <property type="evidence" value="ECO:0007669"/>
    <property type="project" value="UniProtKB-EC"/>
</dbReference>
<evidence type="ECO:0000256" key="4">
    <source>
        <dbReference type="ARBA" id="ARBA00022806"/>
    </source>
</evidence>
<dbReference type="Pfam" id="PF00271">
    <property type="entry name" value="Helicase_C"/>
    <property type="match status" value="1"/>
</dbReference>
<keyword evidence="2" id="KW-0227">DNA damage</keyword>
<evidence type="ECO:0000313" key="10">
    <source>
        <dbReference type="EMBL" id="KXK26560.1"/>
    </source>
</evidence>
<dbReference type="PANTHER" id="PTHR47964">
    <property type="entry name" value="ATP-DEPENDENT DNA HELICASE HOMOLOG RECG, CHLOROPLASTIC"/>
    <property type="match status" value="1"/>
</dbReference>
<dbReference type="EC" id="3.6.4.12" evidence="10"/>
<proteinExistence type="predicted"/>
<dbReference type="InterPro" id="IPR001650">
    <property type="entry name" value="Helicase_C-like"/>
</dbReference>
<dbReference type="SUPFAM" id="SSF52540">
    <property type="entry name" value="P-loop containing nucleoside triphosphate hydrolases"/>
    <property type="match status" value="2"/>
</dbReference>
<evidence type="ECO:0000259" key="9">
    <source>
        <dbReference type="PROSITE" id="PS51194"/>
    </source>
</evidence>
<evidence type="ECO:0000256" key="3">
    <source>
        <dbReference type="ARBA" id="ARBA00022801"/>
    </source>
</evidence>
<dbReference type="Gene3D" id="3.40.50.300">
    <property type="entry name" value="P-loop containing nucleotide triphosphate hydrolases"/>
    <property type="match status" value="2"/>
</dbReference>
<dbReference type="InterPro" id="IPR014001">
    <property type="entry name" value="Helicase_ATP-bd"/>
</dbReference>
<dbReference type="PROSITE" id="PS51192">
    <property type="entry name" value="HELICASE_ATP_BIND_1"/>
    <property type="match status" value="1"/>
</dbReference>
<dbReference type="Pfam" id="PF17191">
    <property type="entry name" value="RecG_wedge"/>
    <property type="match status" value="1"/>
</dbReference>
<comment type="caution">
    <text evidence="10">The sequence shown here is derived from an EMBL/GenBank/DDBJ whole genome shotgun (WGS) entry which is preliminary data.</text>
</comment>
<keyword evidence="3 10" id="KW-0378">Hydrolase</keyword>
<sequence>MLLTDPVTSLAYIKDASAEKLRVLGIETVRDLLNHIPRYYSDSRELSRLEEFSKTLPHTAEVTLTGFRSVRIRGGRTLQQATVEDESASLTVVWFNQKYLSRVLQPGDRLLISGKLNPKSDRPQLSSPTFEKIIPSGDALHLGGLIPVYSLTAGVSQKWLRRRIFELIRKIDAIEDLSDPLPASMRKRYNLLMLKEAYRLIHKPSSTADIMAARRRLGFDELLEIQRRFIAGRAKRKQFKSVSLTADTKLLMPVIEQFPFRLSDSQSAALKKIMRSLASTEPMRTLLQGDVGSGKTAVAALAAYVAVTAGSRTAVLAPTVILARQLYDSFRRFLPAAVDIAFISAASKPAEQELRQTDIVIGTHALLNKSDALDNLGLLIIDEQHRFGVAQRKKLQTVFDDRKVRPHTLQLTATPIPRTVAQTLFGDVDVIRLASHKERDNIHTSIVPEDKRDQCISWIQNRLAAGDRVFWVVPSIEDAGEELASIKSTQRTLTKAFGKNTVTIMHGELKENEKLAALELFSTGKRPLMLSTTVIEVGINVPLASVMVIESAERFGLAQLHQLRGRVGRAGQEAWCMMFTSNPASPRLDAFTRLTDGDSLAEFDLKDRGPGEVYGTVQSGIPSLKIASFSNIELMQQALEAAQSLYNSTPVI</sequence>
<dbReference type="AlphaFoldDB" id="A0A136LY23"/>
<dbReference type="SMART" id="SM00487">
    <property type="entry name" value="DEXDc"/>
    <property type="match status" value="1"/>
</dbReference>
<dbReference type="STRING" id="1617426.TR69_WS6001000566"/>
<protein>
    <submittedName>
        <fullName evidence="10">ATP-dependent DNA helicase RecG</fullName>
        <ecNumber evidence="10">3.6.4.12</ecNumber>
    </submittedName>
</protein>
<dbReference type="Pfam" id="PF00270">
    <property type="entry name" value="DEAD"/>
    <property type="match status" value="1"/>
</dbReference>
<keyword evidence="5" id="KW-0067">ATP-binding</keyword>
<keyword evidence="7" id="KW-0234">DNA repair</keyword>
<gene>
    <name evidence="10" type="primary">recG</name>
    <name evidence="10" type="ORF">TR69_WS6001000566</name>
</gene>